<dbReference type="Gene3D" id="3.30.1360.20">
    <property type="entry name" value="Transcriptional coactivator/pterin dehydratase"/>
    <property type="match status" value="1"/>
</dbReference>
<accession>A0ABT3QIT1</accession>
<dbReference type="EMBL" id="JAPHAV010000001">
    <property type="protein sequence ID" value="MCX2695496.1"/>
    <property type="molecule type" value="Genomic_DNA"/>
</dbReference>
<comment type="similarity">
    <text evidence="2 4">Belongs to the pterin-4-alpha-carbinolamine dehydratase family.</text>
</comment>
<sequence length="96" mass="11196">MTRNRLNEDELKQELAKLEGWQKVDDREAISKSFQFKDFNAAFGFMSRAALYAEKLDHHPEWFNVYNRVDVTLSTHSENGITELDTQLARMMNAIA</sequence>
<dbReference type="Proteomes" id="UP001301216">
    <property type="component" value="Unassembled WGS sequence"/>
</dbReference>
<dbReference type="CDD" id="cd00914">
    <property type="entry name" value="PCD_DCoH_subfamily_b"/>
    <property type="match status" value="1"/>
</dbReference>
<comment type="catalytic activity">
    <reaction evidence="1 4">
        <text>(4aS,6R)-4a-hydroxy-L-erythro-5,6,7,8-tetrahydrobiopterin = (6R)-L-erythro-6,7-dihydrobiopterin + H2O</text>
        <dbReference type="Rhea" id="RHEA:11920"/>
        <dbReference type="ChEBI" id="CHEBI:15377"/>
        <dbReference type="ChEBI" id="CHEBI:15642"/>
        <dbReference type="ChEBI" id="CHEBI:43120"/>
        <dbReference type="EC" id="4.2.1.96"/>
    </reaction>
</comment>
<evidence type="ECO:0000313" key="6">
    <source>
        <dbReference type="Proteomes" id="UP001301216"/>
    </source>
</evidence>
<dbReference type="NCBIfam" id="NF002017">
    <property type="entry name" value="PRK00823.1-2"/>
    <property type="match status" value="1"/>
</dbReference>
<name>A0ABT3QIT1_9HYPH</name>
<evidence type="ECO:0000256" key="4">
    <source>
        <dbReference type="HAMAP-Rule" id="MF_00434"/>
    </source>
</evidence>
<reference evidence="5 6" key="1">
    <citation type="submission" date="2022-11" db="EMBL/GenBank/DDBJ databases">
        <title>Brucella sp. YY2X, whole genome shotgun sequencing project.</title>
        <authorList>
            <person name="Yang Y."/>
        </authorList>
    </citation>
    <scope>NUCLEOTIDE SEQUENCE [LARGE SCALE GENOMIC DNA]</scope>
    <source>
        <strain evidence="5 6">YY2X</strain>
    </source>
</reference>
<dbReference type="PANTHER" id="PTHR12599">
    <property type="entry name" value="PTERIN-4-ALPHA-CARBINOLAMINE DEHYDRATASE"/>
    <property type="match status" value="1"/>
</dbReference>
<dbReference type="Pfam" id="PF01329">
    <property type="entry name" value="Pterin_4a"/>
    <property type="match status" value="1"/>
</dbReference>
<dbReference type="GO" id="GO:0008124">
    <property type="term" value="F:4-alpha-hydroxytetrahydrobiopterin dehydratase activity"/>
    <property type="evidence" value="ECO:0007669"/>
    <property type="project" value="UniProtKB-EC"/>
</dbReference>
<dbReference type="HAMAP" id="MF_00434">
    <property type="entry name" value="Pterin_4_alpha"/>
    <property type="match status" value="1"/>
</dbReference>
<evidence type="ECO:0000256" key="2">
    <source>
        <dbReference type="ARBA" id="ARBA00006472"/>
    </source>
</evidence>
<dbReference type="InterPro" id="IPR001533">
    <property type="entry name" value="Pterin_deHydtase"/>
</dbReference>
<dbReference type="NCBIfam" id="NF002020">
    <property type="entry name" value="PRK00823.1-5"/>
    <property type="match status" value="1"/>
</dbReference>
<comment type="caution">
    <text evidence="5">The sequence shown here is derived from an EMBL/GenBank/DDBJ whole genome shotgun (WGS) entry which is preliminary data.</text>
</comment>
<protein>
    <recommendedName>
        <fullName evidence="4">Putative pterin-4-alpha-carbinolamine dehydratase</fullName>
        <shortName evidence="4">PHS</shortName>
        <ecNumber evidence="4">4.2.1.96</ecNumber>
    </recommendedName>
    <alternativeName>
        <fullName evidence="4">4-alpha-hydroxy-tetrahydropterin dehydratase</fullName>
    </alternativeName>
    <alternativeName>
        <fullName evidence="4">Pterin carbinolamine dehydratase</fullName>
        <shortName evidence="4">PCD</shortName>
    </alternativeName>
</protein>
<dbReference type="NCBIfam" id="NF002018">
    <property type="entry name" value="PRK00823.1-3"/>
    <property type="match status" value="1"/>
</dbReference>
<dbReference type="EC" id="4.2.1.96" evidence="4"/>
<keyword evidence="6" id="KW-1185">Reference proteome</keyword>
<evidence type="ECO:0000256" key="3">
    <source>
        <dbReference type="ARBA" id="ARBA00023239"/>
    </source>
</evidence>
<dbReference type="SUPFAM" id="SSF55248">
    <property type="entry name" value="PCD-like"/>
    <property type="match status" value="1"/>
</dbReference>
<keyword evidence="3 4" id="KW-0456">Lyase</keyword>
<dbReference type="PANTHER" id="PTHR12599:SF0">
    <property type="entry name" value="PTERIN-4-ALPHA-CARBINOLAMINE DEHYDRATASE"/>
    <property type="match status" value="1"/>
</dbReference>
<gene>
    <name evidence="5" type="ORF">OPR82_01740</name>
</gene>
<organism evidence="5 6">
    <name type="scientific">Ochrobactrum chromiisoli</name>
    <dbReference type="NCBI Taxonomy" id="2993941"/>
    <lineage>
        <taxon>Bacteria</taxon>
        <taxon>Pseudomonadati</taxon>
        <taxon>Pseudomonadota</taxon>
        <taxon>Alphaproteobacteria</taxon>
        <taxon>Hyphomicrobiales</taxon>
        <taxon>Brucellaceae</taxon>
        <taxon>Brucella/Ochrobactrum group</taxon>
        <taxon>Ochrobactrum</taxon>
    </lineage>
</organism>
<dbReference type="RefSeq" id="WP_265982660.1">
    <property type="nucleotide sequence ID" value="NZ_JAPHAV010000001.1"/>
</dbReference>
<dbReference type="InterPro" id="IPR036428">
    <property type="entry name" value="PCD_sf"/>
</dbReference>
<evidence type="ECO:0000313" key="5">
    <source>
        <dbReference type="EMBL" id="MCX2695496.1"/>
    </source>
</evidence>
<evidence type="ECO:0000256" key="1">
    <source>
        <dbReference type="ARBA" id="ARBA00001554"/>
    </source>
</evidence>
<proteinExistence type="inferred from homology"/>